<dbReference type="GO" id="GO:0005829">
    <property type="term" value="C:cytosol"/>
    <property type="evidence" value="ECO:0007669"/>
    <property type="project" value="TreeGrafter"/>
</dbReference>
<evidence type="ECO:0000313" key="19">
    <source>
        <dbReference type="Proteomes" id="UP001059824"/>
    </source>
</evidence>
<keyword evidence="8 12" id="KW-0133">Cell shape</keyword>
<dbReference type="RefSeq" id="WP_260762715.1">
    <property type="nucleotide sequence ID" value="NZ_CP045921.1"/>
</dbReference>
<evidence type="ECO:0000259" key="17">
    <source>
        <dbReference type="PROSITE" id="PS50975"/>
    </source>
</evidence>
<evidence type="ECO:0000256" key="14">
    <source>
        <dbReference type="PIRSR" id="PIRSR039102-2"/>
    </source>
</evidence>
<evidence type="ECO:0000256" key="1">
    <source>
        <dbReference type="ARBA" id="ARBA00001936"/>
    </source>
</evidence>
<feature type="domain" description="ATP-grasp" evidence="17">
    <location>
        <begin position="131"/>
        <end position="334"/>
    </location>
</feature>
<dbReference type="KEGG" id="mama:GII36_04010"/>
<dbReference type="Gene3D" id="3.30.470.20">
    <property type="entry name" value="ATP-grasp fold, B domain"/>
    <property type="match status" value="1"/>
</dbReference>
<accession>A0A857MKB2</accession>
<feature type="binding site" evidence="14">
    <location>
        <begin position="176"/>
        <end position="177"/>
    </location>
    <ligand>
        <name>ATP</name>
        <dbReference type="ChEBI" id="CHEBI:30616"/>
    </ligand>
</feature>
<dbReference type="PIRSF" id="PIRSF039102">
    <property type="entry name" value="Ddl/VanB"/>
    <property type="match status" value="1"/>
</dbReference>
<keyword evidence="6 16" id="KW-0067">ATP-binding</keyword>
<evidence type="ECO:0000256" key="11">
    <source>
        <dbReference type="ARBA" id="ARBA00023316"/>
    </source>
</evidence>
<feature type="binding site" evidence="15">
    <location>
        <position position="301"/>
    </location>
    <ligand>
        <name>Mg(2+)</name>
        <dbReference type="ChEBI" id="CHEBI:18420"/>
        <label>2</label>
    </ligand>
</feature>
<dbReference type="AlphaFoldDB" id="A0A857MKB2"/>
<dbReference type="InterPro" id="IPR011127">
    <property type="entry name" value="Dala_Dala_lig_N"/>
</dbReference>
<evidence type="ECO:0000256" key="10">
    <source>
        <dbReference type="ARBA" id="ARBA00023211"/>
    </source>
</evidence>
<keyword evidence="4 15" id="KW-0479">Metal-binding</keyword>
<feature type="binding site" evidence="15">
    <location>
        <position position="303"/>
    </location>
    <ligand>
        <name>Mg(2+)</name>
        <dbReference type="ChEBI" id="CHEBI:18420"/>
        <label>2</label>
    </ligand>
</feature>
<evidence type="ECO:0000256" key="15">
    <source>
        <dbReference type="PIRSR" id="PIRSR039102-3"/>
    </source>
</evidence>
<dbReference type="PANTHER" id="PTHR23132">
    <property type="entry name" value="D-ALANINE--D-ALANINE LIGASE"/>
    <property type="match status" value="1"/>
</dbReference>
<keyword evidence="7 15" id="KW-0460">Magnesium</keyword>
<dbReference type="Gene3D" id="3.30.1490.20">
    <property type="entry name" value="ATP-grasp fold, A domain"/>
    <property type="match status" value="1"/>
</dbReference>
<gene>
    <name evidence="12" type="primary">ddl</name>
    <name evidence="18" type="ORF">GII36_04010</name>
</gene>
<dbReference type="NCBIfam" id="NF002528">
    <property type="entry name" value="PRK01966.1-4"/>
    <property type="match status" value="1"/>
</dbReference>
<evidence type="ECO:0000313" key="18">
    <source>
        <dbReference type="EMBL" id="QHN42996.1"/>
    </source>
</evidence>
<feature type="active site" evidence="13">
    <location>
        <position position="16"/>
    </location>
</feature>
<dbReference type="SUPFAM" id="SSF52440">
    <property type="entry name" value="PreATP-grasp domain"/>
    <property type="match status" value="1"/>
</dbReference>
<comment type="similarity">
    <text evidence="2 12">Belongs to the D-alanine--D-alanine ligase family.</text>
</comment>
<name>A0A857MKB2_9BACT</name>
<feature type="binding site" evidence="15">
    <location>
        <position position="301"/>
    </location>
    <ligand>
        <name>Mg(2+)</name>
        <dbReference type="ChEBI" id="CHEBI:18420"/>
        <label>1</label>
    </ligand>
</feature>
<dbReference type="UniPathway" id="UPA00219"/>
<feature type="binding site" evidence="14">
    <location>
        <begin position="206"/>
        <end position="213"/>
    </location>
    <ligand>
        <name>ATP</name>
        <dbReference type="ChEBI" id="CHEBI:30616"/>
    </ligand>
</feature>
<dbReference type="InterPro" id="IPR005905">
    <property type="entry name" value="D_ala_D_ala"/>
</dbReference>
<sequence>MKPTQVLLLFGGESSEHDVSIMSARNVYEAIDASRFDVALGYIDENGHWYHVRDFDGYRTVDVTQQLLPSLGEAGFVVGDEIIDSDVILPVLHGKNGEDGSVQGLAQLLHIPVVGCDMTSSVAGMDKVIAKRIATSVGVQVVPYRVYRRGEVPPNYDTLCTDLGDTLFVKPSRAGSSVGVNKVRSSKELERALAVALESDDTVLIEQALDVRELEVAAIGNPPACEISVVGEILPGEDFYSYDDKYSSGSSSSVQLPADIPADISDQIRDAAKTIYTELGCRGLSRIDFFLTGTGDIYFNEINTLPGFTNISMYPKLWQQAGISYGDLITRLIEAALEPKE</sequence>
<evidence type="ECO:0000256" key="13">
    <source>
        <dbReference type="PIRSR" id="PIRSR039102-1"/>
    </source>
</evidence>
<dbReference type="NCBIfam" id="TIGR01205">
    <property type="entry name" value="D_ala_D_alaTIGR"/>
    <property type="match status" value="1"/>
</dbReference>
<dbReference type="Proteomes" id="UP001059824">
    <property type="component" value="Chromosome"/>
</dbReference>
<dbReference type="GO" id="GO:0071555">
    <property type="term" value="P:cell wall organization"/>
    <property type="evidence" value="ECO:0007669"/>
    <property type="project" value="UniProtKB-KW"/>
</dbReference>
<keyword evidence="10 15" id="KW-0464">Manganese</keyword>
<dbReference type="EMBL" id="CP045921">
    <property type="protein sequence ID" value="QHN42996.1"/>
    <property type="molecule type" value="Genomic_DNA"/>
</dbReference>
<dbReference type="GO" id="GO:0008360">
    <property type="term" value="P:regulation of cell shape"/>
    <property type="evidence" value="ECO:0007669"/>
    <property type="project" value="UniProtKB-KW"/>
</dbReference>
<dbReference type="PANTHER" id="PTHR23132:SF25">
    <property type="entry name" value="D-ALANINE--D-ALANINE LIGASE A"/>
    <property type="match status" value="1"/>
</dbReference>
<comment type="catalytic activity">
    <reaction evidence="12">
        <text>2 D-alanine + ATP = D-alanyl-D-alanine + ADP + phosphate + H(+)</text>
        <dbReference type="Rhea" id="RHEA:11224"/>
        <dbReference type="ChEBI" id="CHEBI:15378"/>
        <dbReference type="ChEBI" id="CHEBI:30616"/>
        <dbReference type="ChEBI" id="CHEBI:43474"/>
        <dbReference type="ChEBI" id="CHEBI:57416"/>
        <dbReference type="ChEBI" id="CHEBI:57822"/>
        <dbReference type="ChEBI" id="CHEBI:456216"/>
        <dbReference type="EC" id="6.3.2.4"/>
    </reaction>
</comment>
<evidence type="ECO:0000256" key="9">
    <source>
        <dbReference type="ARBA" id="ARBA00022984"/>
    </source>
</evidence>
<comment type="pathway">
    <text evidence="12">Cell wall biogenesis; peptidoglycan biosynthesis.</text>
</comment>
<organism evidence="18 19">
    <name type="scientific">Candidatus Mycosynbacter amalyticus</name>
    <dbReference type="NCBI Taxonomy" id="2665156"/>
    <lineage>
        <taxon>Bacteria</taxon>
        <taxon>Candidatus Saccharimonadota</taxon>
        <taxon>Candidatus Saccharimonadota incertae sedis</taxon>
        <taxon>Candidatus Mycosynbacter</taxon>
    </lineage>
</organism>
<dbReference type="GO" id="GO:0009252">
    <property type="term" value="P:peptidoglycan biosynthetic process"/>
    <property type="evidence" value="ECO:0007669"/>
    <property type="project" value="UniProtKB-UniRule"/>
</dbReference>
<evidence type="ECO:0000256" key="7">
    <source>
        <dbReference type="ARBA" id="ARBA00022842"/>
    </source>
</evidence>
<reference evidence="18" key="1">
    <citation type="journal article" date="2021" name="Nat. Microbiol.">
        <title>Cocultivation of an ultrasmall environmental parasitic bacterium with lytic ability against bacteria associated with wastewater foams.</title>
        <authorList>
            <person name="Batinovic S."/>
            <person name="Rose J.J.A."/>
            <person name="Ratcliffe J."/>
            <person name="Seviour R.J."/>
            <person name="Petrovski S."/>
        </authorList>
    </citation>
    <scope>NUCLEOTIDE SEQUENCE</scope>
    <source>
        <strain evidence="18">JR1</strain>
    </source>
</reference>
<dbReference type="GO" id="GO:0008716">
    <property type="term" value="F:D-alanine-D-alanine ligase activity"/>
    <property type="evidence" value="ECO:0007669"/>
    <property type="project" value="UniProtKB-UniRule"/>
</dbReference>
<dbReference type="InterPro" id="IPR011761">
    <property type="entry name" value="ATP-grasp"/>
</dbReference>
<dbReference type="HAMAP" id="MF_00047">
    <property type="entry name" value="Dala_Dala_lig"/>
    <property type="match status" value="1"/>
</dbReference>
<feature type="binding site" evidence="14">
    <location>
        <position position="127"/>
    </location>
    <ligand>
        <name>ATP</name>
        <dbReference type="ChEBI" id="CHEBI:30616"/>
    </ligand>
</feature>
<dbReference type="GO" id="GO:0046872">
    <property type="term" value="F:metal ion binding"/>
    <property type="evidence" value="ECO:0007669"/>
    <property type="project" value="UniProtKB-KW"/>
</dbReference>
<keyword evidence="11 12" id="KW-0961">Cell wall biogenesis/degradation</keyword>
<comment type="cofactor">
    <cofactor evidence="1">
        <name>Mn(2+)</name>
        <dbReference type="ChEBI" id="CHEBI:29035"/>
    </cofactor>
</comment>
<dbReference type="PROSITE" id="PS00843">
    <property type="entry name" value="DALA_DALA_LIGASE_1"/>
    <property type="match status" value="1"/>
</dbReference>
<keyword evidence="12" id="KW-0963">Cytoplasm</keyword>
<evidence type="ECO:0000256" key="2">
    <source>
        <dbReference type="ARBA" id="ARBA00010871"/>
    </source>
</evidence>
<keyword evidence="5 14" id="KW-0547">Nucleotide-binding</keyword>
<dbReference type="InterPro" id="IPR013815">
    <property type="entry name" value="ATP_grasp_subdomain_1"/>
</dbReference>
<dbReference type="GO" id="GO:0005524">
    <property type="term" value="F:ATP binding"/>
    <property type="evidence" value="ECO:0007669"/>
    <property type="project" value="UniProtKB-UniRule"/>
</dbReference>
<dbReference type="PROSITE" id="PS00844">
    <property type="entry name" value="DALA_DALA_LIGASE_2"/>
    <property type="match status" value="1"/>
</dbReference>
<feature type="binding site" evidence="15">
    <location>
        <position position="288"/>
    </location>
    <ligand>
        <name>Mg(2+)</name>
        <dbReference type="ChEBI" id="CHEBI:18420"/>
        <label>1</label>
    </ligand>
</feature>
<comment type="function">
    <text evidence="12">Cell wall formation.</text>
</comment>
<dbReference type="FunFam" id="3.30.470.20:FF:000008">
    <property type="entry name" value="D-alanine--D-alanine ligase"/>
    <property type="match status" value="1"/>
</dbReference>
<protein>
    <recommendedName>
        <fullName evidence="12">D-alanine--D-alanine ligase</fullName>
        <ecNumber evidence="12">6.3.2.4</ecNumber>
    </recommendedName>
    <alternativeName>
        <fullName evidence="12">D-Ala-D-Ala ligase</fullName>
    </alternativeName>
    <alternativeName>
        <fullName evidence="12">D-alanylalanine synthetase</fullName>
    </alternativeName>
</protein>
<dbReference type="Pfam" id="PF07478">
    <property type="entry name" value="Dala_Dala_lig_C"/>
    <property type="match status" value="1"/>
</dbReference>
<keyword evidence="3 12" id="KW-0436">Ligase</keyword>
<evidence type="ECO:0000256" key="8">
    <source>
        <dbReference type="ARBA" id="ARBA00022960"/>
    </source>
</evidence>
<evidence type="ECO:0000256" key="5">
    <source>
        <dbReference type="ARBA" id="ARBA00022741"/>
    </source>
</evidence>
<comment type="subcellular location">
    <subcellularLocation>
        <location evidence="12">Cytoplasm</location>
    </subcellularLocation>
</comment>
<feature type="active site" evidence="13">
    <location>
        <position position="176"/>
    </location>
</feature>
<evidence type="ECO:0000256" key="6">
    <source>
        <dbReference type="ARBA" id="ARBA00022840"/>
    </source>
</evidence>
<dbReference type="PROSITE" id="PS50975">
    <property type="entry name" value="ATP_GRASP"/>
    <property type="match status" value="1"/>
</dbReference>
<evidence type="ECO:0000256" key="4">
    <source>
        <dbReference type="ARBA" id="ARBA00022723"/>
    </source>
</evidence>
<dbReference type="SUPFAM" id="SSF56059">
    <property type="entry name" value="Glutathione synthetase ATP-binding domain-like"/>
    <property type="match status" value="1"/>
</dbReference>
<feature type="active site" evidence="13">
    <location>
        <position position="312"/>
    </location>
</feature>
<evidence type="ECO:0000256" key="3">
    <source>
        <dbReference type="ARBA" id="ARBA00022598"/>
    </source>
</evidence>
<dbReference type="InterPro" id="IPR016185">
    <property type="entry name" value="PreATP-grasp_dom_sf"/>
</dbReference>
<proteinExistence type="inferred from homology"/>
<dbReference type="EC" id="6.3.2.4" evidence="12"/>
<feature type="binding site" evidence="14">
    <location>
        <begin position="168"/>
        <end position="170"/>
    </location>
    <ligand>
        <name>ATP</name>
        <dbReference type="ChEBI" id="CHEBI:30616"/>
    </ligand>
</feature>
<comment type="cofactor">
    <cofactor evidence="15">
        <name>Mg(2+)</name>
        <dbReference type="ChEBI" id="CHEBI:18420"/>
    </cofactor>
    <cofactor evidence="15">
        <name>Mn(2+)</name>
        <dbReference type="ChEBI" id="CHEBI:29035"/>
    </cofactor>
    <text evidence="15">Binds 2 magnesium or manganese ions per subunit.</text>
</comment>
<evidence type="ECO:0000256" key="16">
    <source>
        <dbReference type="PROSITE-ProRule" id="PRU00409"/>
    </source>
</evidence>
<dbReference type="Gene3D" id="3.40.50.20">
    <property type="match status" value="1"/>
</dbReference>
<dbReference type="InterPro" id="IPR011095">
    <property type="entry name" value="Dala_Dala_lig_C"/>
</dbReference>
<dbReference type="InterPro" id="IPR000291">
    <property type="entry name" value="D-Ala_lig_Van_CS"/>
</dbReference>
<keyword evidence="9 12" id="KW-0573">Peptidoglycan synthesis</keyword>
<keyword evidence="19" id="KW-1185">Reference proteome</keyword>
<evidence type="ECO:0000256" key="12">
    <source>
        <dbReference type="HAMAP-Rule" id="MF_00047"/>
    </source>
</evidence>
<dbReference type="Pfam" id="PF01820">
    <property type="entry name" value="Dala_Dala_lig_N"/>
    <property type="match status" value="1"/>
</dbReference>
<feature type="binding site" evidence="14">
    <location>
        <begin position="300"/>
        <end position="301"/>
    </location>
    <ligand>
        <name>ATP</name>
        <dbReference type="ChEBI" id="CHEBI:30616"/>
    </ligand>
</feature>